<organism evidence="2 3">
    <name type="scientific">Stagnihabitans tardus</name>
    <dbReference type="NCBI Taxonomy" id="2699202"/>
    <lineage>
        <taxon>Bacteria</taxon>
        <taxon>Pseudomonadati</taxon>
        <taxon>Pseudomonadota</taxon>
        <taxon>Alphaproteobacteria</taxon>
        <taxon>Rhodobacterales</taxon>
        <taxon>Paracoccaceae</taxon>
        <taxon>Stagnihabitans</taxon>
    </lineage>
</organism>
<comment type="caution">
    <text evidence="2">The sequence shown here is derived from an EMBL/GenBank/DDBJ whole genome shotgun (WGS) entry which is preliminary data.</text>
</comment>
<accession>A0AAE4Y9Q5</accession>
<name>A0AAE4Y9Q5_9RHOB</name>
<evidence type="ECO:0000313" key="3">
    <source>
        <dbReference type="Proteomes" id="UP001193501"/>
    </source>
</evidence>
<dbReference type="EMBL" id="JAABNR010000006">
    <property type="protein sequence ID" value="NBZ87446.1"/>
    <property type="molecule type" value="Genomic_DNA"/>
</dbReference>
<gene>
    <name evidence="2" type="ORF">GV832_07630</name>
</gene>
<protein>
    <recommendedName>
        <fullName evidence="4">Sulfotransferase family protein</fullName>
    </recommendedName>
</protein>
<dbReference type="InterPro" id="IPR027417">
    <property type="entry name" value="P-loop_NTPase"/>
</dbReference>
<proteinExistence type="predicted"/>
<dbReference type="RefSeq" id="WP_168774262.1">
    <property type="nucleotide sequence ID" value="NZ_JAABNR010000006.1"/>
</dbReference>
<dbReference type="AlphaFoldDB" id="A0AAE4Y9Q5"/>
<dbReference type="Proteomes" id="UP001193501">
    <property type="component" value="Unassembled WGS sequence"/>
</dbReference>
<keyword evidence="1" id="KW-0175">Coiled coil</keyword>
<reference evidence="2" key="1">
    <citation type="submission" date="2020-01" db="EMBL/GenBank/DDBJ databases">
        <authorList>
            <person name="Chen W.-M."/>
        </authorList>
    </citation>
    <scope>NUCLEOTIDE SEQUENCE</scope>
    <source>
        <strain evidence="2">CYK-10</strain>
    </source>
</reference>
<evidence type="ECO:0008006" key="4">
    <source>
        <dbReference type="Google" id="ProtNLM"/>
    </source>
</evidence>
<sequence>MRKLYLHVGVHRTGTSSTQRVLRDNFPGLLQRGYMYPFAAVRHDDLIRRLRIGLLSARDLAEDLTRRADAHPVAVDNIILSDEDMSMIRDFNLFAPLAEVFEVKVVAMMRRQDLWLESWYLQNVKWQWDARVANLSFDAFMARQAEFFWMDYAARFAHYETVFGPGSVVAGVFERADMPDGPTAAVLRLMGIADPSFTGPEVHQNSSLSPLMSEFVRHLPLHRLRDPDRRYFELAAMAVDEDLLTNGSKLLLSHEDRAAILSAHAAGNAQVAQRYLGREVLFRDPVPAADAPLAERQLPPDSARLMEEFVIPMMMALGRQVTDQRERMEQIQRALEEVRRHAAEAVQIQRIPARA</sequence>
<evidence type="ECO:0000313" key="2">
    <source>
        <dbReference type="EMBL" id="NBZ87446.1"/>
    </source>
</evidence>
<keyword evidence="3" id="KW-1185">Reference proteome</keyword>
<feature type="coiled-coil region" evidence="1">
    <location>
        <begin position="314"/>
        <end position="348"/>
    </location>
</feature>
<evidence type="ECO:0000256" key="1">
    <source>
        <dbReference type="SAM" id="Coils"/>
    </source>
</evidence>
<dbReference type="SUPFAM" id="SSF52540">
    <property type="entry name" value="P-loop containing nucleoside triphosphate hydrolases"/>
    <property type="match status" value="1"/>
</dbReference>